<keyword evidence="2" id="KW-0472">Membrane</keyword>
<sequence>MSAFYTHDELVIDPHYGNSLAYAEYFDYDLLGKPVIWYRRVMQNPLLYLRRFFTEFRWHIMVGILCFIILTYLIIYLSDSFKSLLLFVANWIHTKRKLNAEKRDYEKHKKFLAWDDPDKYAMVYCQGAASRHGVCPMFDPIPKDLPDYEAVRFVFHEPWLINKTHRVLSKKPSTEFWGELVEGELEDAIQLATAEKRLRTRKPLSLVGKIAARRLLAQGERPVVPRIPTLSPEMKLILGWEQLYRQRVQESVEESYRWWTEQDKVLPVESREVTRKLKPILAKVAEEKKKKSPEGISPELFKEIQEITRDAYRASIPLAYESQLAKRSVSVDPQPRTSMKVDTDETKFVREIKEQEPRPKRSHKRSRKSRKSAHRASSSYK</sequence>
<evidence type="ECO:0000313" key="4">
    <source>
        <dbReference type="Proteomes" id="UP000728185"/>
    </source>
</evidence>
<organism evidence="3 4">
    <name type="scientific">Fasciolopsis buskii</name>
    <dbReference type="NCBI Taxonomy" id="27845"/>
    <lineage>
        <taxon>Eukaryota</taxon>
        <taxon>Metazoa</taxon>
        <taxon>Spiralia</taxon>
        <taxon>Lophotrochozoa</taxon>
        <taxon>Platyhelminthes</taxon>
        <taxon>Trematoda</taxon>
        <taxon>Digenea</taxon>
        <taxon>Plagiorchiida</taxon>
        <taxon>Echinostomata</taxon>
        <taxon>Echinostomatoidea</taxon>
        <taxon>Fasciolidae</taxon>
        <taxon>Fasciolopsis</taxon>
    </lineage>
</organism>
<dbReference type="AlphaFoldDB" id="A0A8E0RX13"/>
<dbReference type="OrthoDB" id="6228397at2759"/>
<proteinExistence type="predicted"/>
<evidence type="ECO:0000313" key="3">
    <source>
        <dbReference type="EMBL" id="KAA0190334.1"/>
    </source>
</evidence>
<evidence type="ECO:0000256" key="2">
    <source>
        <dbReference type="SAM" id="Phobius"/>
    </source>
</evidence>
<comment type="caution">
    <text evidence="3">The sequence shown here is derived from an EMBL/GenBank/DDBJ whole genome shotgun (WGS) entry which is preliminary data.</text>
</comment>
<feature type="compositionally biased region" description="Basic and acidic residues" evidence="1">
    <location>
        <begin position="339"/>
        <end position="359"/>
    </location>
</feature>
<name>A0A8E0RX13_9TREM</name>
<keyword evidence="2" id="KW-0812">Transmembrane</keyword>
<accession>A0A8E0RX13</accession>
<gene>
    <name evidence="3" type="ORF">FBUS_11235</name>
</gene>
<feature type="transmembrane region" description="Helical" evidence="2">
    <location>
        <begin position="56"/>
        <end position="77"/>
    </location>
</feature>
<keyword evidence="2" id="KW-1133">Transmembrane helix</keyword>
<keyword evidence="4" id="KW-1185">Reference proteome</keyword>
<reference evidence="3" key="1">
    <citation type="submission" date="2019-05" db="EMBL/GenBank/DDBJ databases">
        <title>Annotation for the trematode Fasciolopsis buski.</title>
        <authorList>
            <person name="Choi Y.-J."/>
        </authorList>
    </citation>
    <scope>NUCLEOTIDE SEQUENCE</scope>
    <source>
        <strain evidence="3">HT</strain>
        <tissue evidence="3">Whole worm</tissue>
    </source>
</reference>
<protein>
    <submittedName>
        <fullName evidence="3">Uncharacterized protein</fullName>
    </submittedName>
</protein>
<feature type="region of interest" description="Disordered" evidence="1">
    <location>
        <begin position="327"/>
        <end position="381"/>
    </location>
</feature>
<evidence type="ECO:0000256" key="1">
    <source>
        <dbReference type="SAM" id="MobiDB-lite"/>
    </source>
</evidence>
<feature type="compositionally biased region" description="Basic residues" evidence="1">
    <location>
        <begin position="360"/>
        <end position="374"/>
    </location>
</feature>
<dbReference type="Proteomes" id="UP000728185">
    <property type="component" value="Unassembled WGS sequence"/>
</dbReference>
<dbReference type="EMBL" id="LUCM01007176">
    <property type="protein sequence ID" value="KAA0190334.1"/>
    <property type="molecule type" value="Genomic_DNA"/>
</dbReference>